<feature type="transmembrane region" description="Helical" evidence="1">
    <location>
        <begin position="75"/>
        <end position="104"/>
    </location>
</feature>
<sequence length="116" mass="11145">MRIAGLVFGLLGGFLGVLAGLLALGIGGLGAAFSAEGTGMVLGGGLGAIVAAAVGLVGAVVVLSRPGASAVLQLLAALAGLIAVSLFWIPSALLFALGALAAALSRRGRASRQPRE</sequence>
<organism evidence="2 3">
    <name type="scientific">Thermomicrobium roseum (strain ATCC 27502 / DSM 5159 / P-2)</name>
    <dbReference type="NCBI Taxonomy" id="309801"/>
    <lineage>
        <taxon>Bacteria</taxon>
        <taxon>Pseudomonadati</taxon>
        <taxon>Thermomicrobiota</taxon>
        <taxon>Thermomicrobia</taxon>
        <taxon>Thermomicrobiales</taxon>
        <taxon>Thermomicrobiaceae</taxon>
        <taxon>Thermomicrobium</taxon>
    </lineage>
</organism>
<keyword evidence="3" id="KW-1185">Reference proteome</keyword>
<dbReference type="KEGG" id="tro:trd_1539"/>
<name>B9L047_THERP</name>
<dbReference type="Proteomes" id="UP000000447">
    <property type="component" value="Chromosome"/>
</dbReference>
<evidence type="ECO:0000313" key="3">
    <source>
        <dbReference type="Proteomes" id="UP000000447"/>
    </source>
</evidence>
<reference evidence="2 3" key="1">
    <citation type="journal article" date="2009" name="PLoS ONE">
        <title>Complete genome sequence of the aerobic CO-oxidizing thermophile Thermomicrobium roseum.</title>
        <authorList>
            <person name="Wu D."/>
            <person name="Raymond J."/>
            <person name="Wu M."/>
            <person name="Chatterji S."/>
            <person name="Ren Q."/>
            <person name="Graham J.E."/>
            <person name="Bryant D.A."/>
            <person name="Robb F."/>
            <person name="Colman A."/>
            <person name="Tallon L.J."/>
            <person name="Badger J.H."/>
            <person name="Madupu R."/>
            <person name="Ward N.L."/>
            <person name="Eisen J.A."/>
        </authorList>
    </citation>
    <scope>NUCLEOTIDE SEQUENCE [LARGE SCALE GENOMIC DNA]</scope>
    <source>
        <strain evidence="3">ATCC 27502 / DSM 5159 / P-2</strain>
    </source>
</reference>
<keyword evidence="1" id="KW-0472">Membrane</keyword>
<accession>B9L047</accession>
<feature type="transmembrane region" description="Helical" evidence="1">
    <location>
        <begin position="6"/>
        <end position="33"/>
    </location>
</feature>
<evidence type="ECO:0008006" key="4">
    <source>
        <dbReference type="Google" id="ProtNLM"/>
    </source>
</evidence>
<dbReference type="RefSeq" id="WP_015922486.1">
    <property type="nucleotide sequence ID" value="NC_011959.1"/>
</dbReference>
<proteinExistence type="predicted"/>
<gene>
    <name evidence="2" type="ordered locus">trd_1539</name>
</gene>
<evidence type="ECO:0000256" key="1">
    <source>
        <dbReference type="SAM" id="Phobius"/>
    </source>
</evidence>
<feature type="transmembrane region" description="Helical" evidence="1">
    <location>
        <begin position="40"/>
        <end position="63"/>
    </location>
</feature>
<dbReference type="AlphaFoldDB" id="B9L047"/>
<keyword evidence="1" id="KW-0812">Transmembrane</keyword>
<keyword evidence="1" id="KW-1133">Transmembrane helix</keyword>
<evidence type="ECO:0000313" key="2">
    <source>
        <dbReference type="EMBL" id="ACM05062.1"/>
    </source>
</evidence>
<protein>
    <recommendedName>
        <fullName evidence="4">DUF4064 domain-containing protein</fullName>
    </recommendedName>
</protein>
<dbReference type="EMBL" id="CP001275">
    <property type="protein sequence ID" value="ACM05062.1"/>
    <property type="molecule type" value="Genomic_DNA"/>
</dbReference>
<dbReference type="HOGENOM" id="CLU_134233_1_0_0"/>